<dbReference type="OrthoDB" id="4515621at2"/>
<evidence type="ECO:0008006" key="4">
    <source>
        <dbReference type="Google" id="ProtNLM"/>
    </source>
</evidence>
<dbReference type="AlphaFoldDB" id="A0A6H9YBA0"/>
<dbReference type="RefSeq" id="WP_151567635.1">
    <property type="nucleotide sequence ID" value="NZ_WBMT01000023.1"/>
</dbReference>
<evidence type="ECO:0000313" key="2">
    <source>
        <dbReference type="EMBL" id="KAB2342175.1"/>
    </source>
</evidence>
<evidence type="ECO:0000313" key="3">
    <source>
        <dbReference type="Proteomes" id="UP000468735"/>
    </source>
</evidence>
<keyword evidence="1" id="KW-0472">Membrane</keyword>
<accession>A0A6H9YBA0</accession>
<dbReference type="EMBL" id="WBMT01000023">
    <property type="protein sequence ID" value="KAB2342175.1"/>
    <property type="molecule type" value="Genomic_DNA"/>
</dbReference>
<comment type="caution">
    <text evidence="2">The sequence shown here is derived from an EMBL/GenBank/DDBJ whole genome shotgun (WGS) entry which is preliminary data.</text>
</comment>
<feature type="transmembrane region" description="Helical" evidence="1">
    <location>
        <begin position="156"/>
        <end position="174"/>
    </location>
</feature>
<feature type="transmembrane region" description="Helical" evidence="1">
    <location>
        <begin position="364"/>
        <end position="386"/>
    </location>
</feature>
<protein>
    <recommendedName>
        <fullName evidence="4">PqqD family protein</fullName>
    </recommendedName>
</protein>
<feature type="transmembrane region" description="Helical" evidence="1">
    <location>
        <begin position="323"/>
        <end position="344"/>
    </location>
</feature>
<feature type="transmembrane region" description="Helical" evidence="1">
    <location>
        <begin position="116"/>
        <end position="136"/>
    </location>
</feature>
<evidence type="ECO:0000256" key="1">
    <source>
        <dbReference type="SAM" id="Phobius"/>
    </source>
</evidence>
<keyword evidence="1" id="KW-1133">Transmembrane helix</keyword>
<organism evidence="2 3">
    <name type="scientific">Actinomadura rudentiformis</name>
    <dbReference type="NCBI Taxonomy" id="359158"/>
    <lineage>
        <taxon>Bacteria</taxon>
        <taxon>Bacillati</taxon>
        <taxon>Actinomycetota</taxon>
        <taxon>Actinomycetes</taxon>
        <taxon>Streptosporangiales</taxon>
        <taxon>Thermomonosporaceae</taxon>
        <taxon>Actinomadura</taxon>
    </lineage>
</organism>
<proteinExistence type="predicted"/>
<name>A0A6H9YBA0_9ACTN</name>
<dbReference type="Proteomes" id="UP000468735">
    <property type="component" value="Unassembled WGS sequence"/>
</dbReference>
<keyword evidence="1" id="KW-0812">Transmembrane</keyword>
<feature type="transmembrane region" description="Helical" evidence="1">
    <location>
        <begin position="215"/>
        <end position="236"/>
    </location>
</feature>
<keyword evidence="3" id="KW-1185">Reference proteome</keyword>
<gene>
    <name evidence="2" type="ORF">F8566_39645</name>
</gene>
<sequence length="401" mass="43972">MTGEPVRLRPLSLVDEGEDVLVGDPETGTFVAMPKVGGVVIAALQRGATPEEAGREATAFAGEPVDMDDFVATLRELGFVEDGEAAAPAAETASLAARRDRLASGVVRVLFGRTAWVVYAACALLNVGLLFGVPSLRPHPAEDAFVFDDIGRSILFLYPFTLVVMAAHEIWHWLAARAVGVPARFGVDRRMVFMVFETDLSQLWTVPRRRRFGPLLAGMAFDSVVLTCLLTVRLVAGSDLPPVVGSLAAAWSFVLVSQLLWQCMLFLRTDLYAVFITAARCRNLWRVKTLLLRRAFGRLSATEIEELDAADPRDVQVGLWFRWLWLAGIAAVAAWALAFVLPTVPPVVEWTADGVSAPPLDGTFWYTLMCAAFFFGPWLVVLALTIRGMDLRRAVRHDRSS</sequence>
<feature type="transmembrane region" description="Helical" evidence="1">
    <location>
        <begin position="248"/>
        <end position="267"/>
    </location>
</feature>
<reference evidence="2 3" key="1">
    <citation type="submission" date="2019-09" db="EMBL/GenBank/DDBJ databases">
        <title>Actinomadura physcomitrii sp. nov., a novel actinomycete isolated from moss [Physcomitrium sphaericum (Ludw) Fuernr].</title>
        <authorList>
            <person name="Zhuang X."/>
            <person name="Liu C."/>
        </authorList>
    </citation>
    <scope>NUCLEOTIDE SEQUENCE [LARGE SCALE GENOMIC DNA]</scope>
    <source>
        <strain evidence="2 3">HMC1</strain>
    </source>
</reference>